<dbReference type="CDD" id="cd03224">
    <property type="entry name" value="ABC_TM1139_LivF_branched"/>
    <property type="match status" value="1"/>
</dbReference>
<feature type="domain" description="ABC transporter" evidence="6">
    <location>
        <begin position="2"/>
        <end position="233"/>
    </location>
</feature>
<dbReference type="PROSITE" id="PS50893">
    <property type="entry name" value="ABC_TRANSPORTER_2"/>
    <property type="match status" value="1"/>
</dbReference>
<keyword evidence="4 7" id="KW-0067">ATP-binding</keyword>
<organism evidence="7 8">
    <name type="scientific">Longivirga aurantiaca</name>
    <dbReference type="NCBI Taxonomy" id="1837743"/>
    <lineage>
        <taxon>Bacteria</taxon>
        <taxon>Bacillati</taxon>
        <taxon>Actinomycetota</taxon>
        <taxon>Actinomycetes</taxon>
        <taxon>Sporichthyales</taxon>
        <taxon>Sporichthyaceae</taxon>
        <taxon>Longivirga</taxon>
    </lineage>
</organism>
<name>A0ABW1SY66_9ACTN</name>
<dbReference type="InterPro" id="IPR003439">
    <property type="entry name" value="ABC_transporter-like_ATP-bd"/>
</dbReference>
<dbReference type="RefSeq" id="WP_386764015.1">
    <property type="nucleotide sequence ID" value="NZ_JBHSTI010000005.1"/>
</dbReference>
<dbReference type="Pfam" id="PF00005">
    <property type="entry name" value="ABC_tran"/>
    <property type="match status" value="1"/>
</dbReference>
<dbReference type="InterPro" id="IPR027417">
    <property type="entry name" value="P-loop_NTPase"/>
</dbReference>
<evidence type="ECO:0000313" key="7">
    <source>
        <dbReference type="EMBL" id="MFC6236967.1"/>
    </source>
</evidence>
<evidence type="ECO:0000256" key="2">
    <source>
        <dbReference type="ARBA" id="ARBA00022448"/>
    </source>
</evidence>
<accession>A0ABW1SY66</accession>
<dbReference type="PANTHER" id="PTHR43820:SF4">
    <property type="entry name" value="HIGH-AFFINITY BRANCHED-CHAIN AMINO ACID TRANSPORT ATP-BINDING PROTEIN LIVF"/>
    <property type="match status" value="1"/>
</dbReference>
<dbReference type="PANTHER" id="PTHR43820">
    <property type="entry name" value="HIGH-AFFINITY BRANCHED-CHAIN AMINO ACID TRANSPORT ATP-BINDING PROTEIN LIVF"/>
    <property type="match status" value="1"/>
</dbReference>
<protein>
    <submittedName>
        <fullName evidence="7">ABC transporter ATP-binding protein</fullName>
    </submittedName>
</protein>
<evidence type="ECO:0000259" key="6">
    <source>
        <dbReference type="PROSITE" id="PS50893"/>
    </source>
</evidence>
<dbReference type="InterPro" id="IPR017871">
    <property type="entry name" value="ABC_transporter-like_CS"/>
</dbReference>
<dbReference type="InterPro" id="IPR052156">
    <property type="entry name" value="BCAA_Transport_ATP-bd_LivF"/>
</dbReference>
<dbReference type="SUPFAM" id="SSF52540">
    <property type="entry name" value="P-loop containing nucleoside triphosphate hydrolases"/>
    <property type="match status" value="1"/>
</dbReference>
<evidence type="ECO:0000256" key="5">
    <source>
        <dbReference type="ARBA" id="ARBA00022970"/>
    </source>
</evidence>
<evidence type="ECO:0000256" key="3">
    <source>
        <dbReference type="ARBA" id="ARBA00022741"/>
    </source>
</evidence>
<dbReference type="Gene3D" id="3.40.50.300">
    <property type="entry name" value="P-loop containing nucleotide triphosphate hydrolases"/>
    <property type="match status" value="1"/>
</dbReference>
<reference evidence="8" key="1">
    <citation type="journal article" date="2019" name="Int. J. Syst. Evol. Microbiol.">
        <title>The Global Catalogue of Microorganisms (GCM) 10K type strain sequencing project: providing services to taxonomists for standard genome sequencing and annotation.</title>
        <authorList>
            <consortium name="The Broad Institute Genomics Platform"/>
            <consortium name="The Broad Institute Genome Sequencing Center for Infectious Disease"/>
            <person name="Wu L."/>
            <person name="Ma J."/>
        </authorList>
    </citation>
    <scope>NUCLEOTIDE SEQUENCE [LARGE SCALE GENOMIC DNA]</scope>
    <source>
        <strain evidence="8">CGMCC 4.7317</strain>
    </source>
</reference>
<keyword evidence="8" id="KW-1185">Reference proteome</keyword>
<dbReference type="Proteomes" id="UP001596138">
    <property type="component" value="Unassembled WGS sequence"/>
</dbReference>
<proteinExistence type="inferred from homology"/>
<keyword evidence="3" id="KW-0547">Nucleotide-binding</keyword>
<evidence type="ECO:0000313" key="8">
    <source>
        <dbReference type="Proteomes" id="UP001596138"/>
    </source>
</evidence>
<dbReference type="PROSITE" id="PS00211">
    <property type="entry name" value="ABC_TRANSPORTER_1"/>
    <property type="match status" value="1"/>
</dbReference>
<comment type="similarity">
    <text evidence="1">Belongs to the ABC transporter superfamily.</text>
</comment>
<sequence>MITLEGVAAGYAGSAVVRDLSLEVRAGEVVGLLGPNGAGKTTTLLTISGILRPLAGTVTVLGQQPQTRFPHRLARQGVAHVTESRNLFYELTVDENLRIALRGSKADKQARRDEVDELFPALRPLRKRKAGLLSGGEQQMLAMARALASKPQVLLLDEMSLGLAPIIVERLLATVRELADRTGCAVLLVEQHVPLALEVVDRAYVLAHGNVVLSGTAEELRGNAQVLESSYLGDSVLADEPGP</sequence>
<keyword evidence="5" id="KW-0029">Amino-acid transport</keyword>
<dbReference type="GO" id="GO:0005524">
    <property type="term" value="F:ATP binding"/>
    <property type="evidence" value="ECO:0007669"/>
    <property type="project" value="UniProtKB-KW"/>
</dbReference>
<dbReference type="EMBL" id="JBHSTI010000005">
    <property type="protein sequence ID" value="MFC6236967.1"/>
    <property type="molecule type" value="Genomic_DNA"/>
</dbReference>
<dbReference type="InterPro" id="IPR003593">
    <property type="entry name" value="AAA+_ATPase"/>
</dbReference>
<evidence type="ECO:0000256" key="1">
    <source>
        <dbReference type="ARBA" id="ARBA00005417"/>
    </source>
</evidence>
<dbReference type="SMART" id="SM00382">
    <property type="entry name" value="AAA"/>
    <property type="match status" value="1"/>
</dbReference>
<gene>
    <name evidence="7" type="ORF">ACFQGU_03705</name>
</gene>
<comment type="caution">
    <text evidence="7">The sequence shown here is derived from an EMBL/GenBank/DDBJ whole genome shotgun (WGS) entry which is preliminary data.</text>
</comment>
<evidence type="ECO:0000256" key="4">
    <source>
        <dbReference type="ARBA" id="ARBA00022840"/>
    </source>
</evidence>
<keyword evidence="2" id="KW-0813">Transport</keyword>